<dbReference type="NCBIfam" id="TIGR03467">
    <property type="entry name" value="HpnE"/>
    <property type="match status" value="1"/>
</dbReference>
<dbReference type="InterPro" id="IPR050464">
    <property type="entry name" value="Zeta_carotene_desat/Oxidored"/>
</dbReference>
<dbReference type="GO" id="GO:0016491">
    <property type="term" value="F:oxidoreductase activity"/>
    <property type="evidence" value="ECO:0007669"/>
    <property type="project" value="InterPro"/>
</dbReference>
<organism evidence="2">
    <name type="scientific">marine sediment metagenome</name>
    <dbReference type="NCBI Taxonomy" id="412755"/>
    <lineage>
        <taxon>unclassified sequences</taxon>
        <taxon>metagenomes</taxon>
        <taxon>ecological metagenomes</taxon>
    </lineage>
</organism>
<reference evidence="2" key="1">
    <citation type="journal article" date="2014" name="Front. Microbiol.">
        <title>High frequency of phylogenetically diverse reductive dehalogenase-homologous genes in deep subseafloor sedimentary metagenomes.</title>
        <authorList>
            <person name="Kawai M."/>
            <person name="Futagami T."/>
            <person name="Toyoda A."/>
            <person name="Takaki Y."/>
            <person name="Nishi S."/>
            <person name="Hori S."/>
            <person name="Arai W."/>
            <person name="Tsubouchi T."/>
            <person name="Morono Y."/>
            <person name="Uchiyama I."/>
            <person name="Ito T."/>
            <person name="Fujiyama A."/>
            <person name="Inagaki F."/>
            <person name="Takami H."/>
        </authorList>
    </citation>
    <scope>NUCLEOTIDE SEQUENCE</scope>
    <source>
        <strain evidence="2">Expedition CK06-06</strain>
    </source>
</reference>
<comment type="caution">
    <text evidence="2">The sequence shown here is derived from an EMBL/GenBank/DDBJ whole genome shotgun (WGS) entry which is preliminary data.</text>
</comment>
<feature type="non-terminal residue" evidence="2">
    <location>
        <position position="1"/>
    </location>
</feature>
<dbReference type="InterPro" id="IPR036188">
    <property type="entry name" value="FAD/NAD-bd_sf"/>
</dbReference>
<dbReference type="Pfam" id="PF01593">
    <property type="entry name" value="Amino_oxidase"/>
    <property type="match status" value="1"/>
</dbReference>
<gene>
    <name evidence="2" type="ORF">S06H3_15315</name>
</gene>
<dbReference type="PANTHER" id="PTHR42923:SF47">
    <property type="entry name" value="BLR3003 PROTEIN"/>
    <property type="match status" value="1"/>
</dbReference>
<dbReference type="EMBL" id="BARV01007532">
    <property type="protein sequence ID" value="GAI09245.1"/>
    <property type="molecule type" value="Genomic_DNA"/>
</dbReference>
<dbReference type="Gene3D" id="3.50.50.60">
    <property type="entry name" value="FAD/NAD(P)-binding domain"/>
    <property type="match status" value="1"/>
</dbReference>
<evidence type="ECO:0000313" key="2">
    <source>
        <dbReference type="EMBL" id="GAI09245.1"/>
    </source>
</evidence>
<feature type="domain" description="Amine oxidase" evidence="1">
    <location>
        <begin position="6"/>
        <end position="386"/>
    </location>
</feature>
<protein>
    <recommendedName>
        <fullName evidence="1">Amine oxidase domain-containing protein</fullName>
    </recommendedName>
</protein>
<proteinExistence type="predicted"/>
<dbReference type="InterPro" id="IPR002937">
    <property type="entry name" value="Amino_oxidase"/>
</dbReference>
<dbReference type="InterPro" id="IPR017830">
    <property type="entry name" value="SQase_HpnE"/>
</dbReference>
<dbReference type="PANTHER" id="PTHR42923">
    <property type="entry name" value="PROTOPORPHYRINOGEN OXIDASE"/>
    <property type="match status" value="1"/>
</dbReference>
<dbReference type="AlphaFoldDB" id="X1M3K4"/>
<name>X1M3K4_9ZZZZ</name>
<accession>X1M3K4</accession>
<evidence type="ECO:0000259" key="1">
    <source>
        <dbReference type="Pfam" id="PF01593"/>
    </source>
</evidence>
<dbReference type="SUPFAM" id="SSF51905">
    <property type="entry name" value="FAD/NAD(P)-binding domain"/>
    <property type="match status" value="1"/>
</dbReference>
<sequence>LMRQEVDYGYHILMRCCTETIDLVHQLGMERSVSFQERLAIPIACGSKRSLLSSAPLPGPLHLLPSLMRYRPLSYRERIAVLRAGLFLLVHDPQKDRTFADWLRCHGQKKNAIARLWEPICIATLNERVESVSARAAGMIFKKGFLKPHGADMGLFTVPLSHLFSRAISFLAERGGEVLLNAQVAQILIERGAARGVKLVSGERIDSDCVIAAVPPYDLLSLLPQAVAENGYFARAKEVRFSPIVNLHLWFDRPVMEEPFLVVIDSPMQAVFDVSRIQGKEGPTHVVLSQSAARDLINRPNEEIRNHLLAALEELFPAVRTAKFLDALVIRHPRATFLPTPGSEALRPEAKTPINGLFLAGDYTATGWPSTIEGAVRSGRNAAAKLATR</sequence>